<feature type="transmembrane region" description="Helical" evidence="8">
    <location>
        <begin position="39"/>
        <end position="61"/>
    </location>
</feature>
<evidence type="ECO:0000313" key="11">
    <source>
        <dbReference type="Proteomes" id="UP000237082"/>
    </source>
</evidence>
<feature type="transmembrane region" description="Helical" evidence="8">
    <location>
        <begin position="303"/>
        <end position="325"/>
    </location>
</feature>
<feature type="transmembrane region" description="Helical" evidence="8">
    <location>
        <begin position="345"/>
        <end position="364"/>
    </location>
</feature>
<feature type="domain" description="NADH:quinone oxidoreductase/Mrp antiporter transmembrane" evidence="9">
    <location>
        <begin position="136"/>
        <end position="425"/>
    </location>
</feature>
<dbReference type="PRINTS" id="PR01437">
    <property type="entry name" value="NUOXDRDTASE4"/>
</dbReference>
<feature type="transmembrane region" description="Helical" evidence="8">
    <location>
        <begin position="137"/>
        <end position="156"/>
    </location>
</feature>
<feature type="transmembrane region" description="Helical" evidence="8">
    <location>
        <begin position="208"/>
        <end position="232"/>
    </location>
</feature>
<dbReference type="InterPro" id="IPR052175">
    <property type="entry name" value="ComplexI-like_HydComp"/>
</dbReference>
<accession>A0A2S5DDR1</accession>
<feature type="transmembrane region" description="Helical" evidence="8">
    <location>
        <begin position="472"/>
        <end position="495"/>
    </location>
</feature>
<keyword evidence="11" id="KW-1185">Reference proteome</keyword>
<dbReference type="Proteomes" id="UP000237082">
    <property type="component" value="Unassembled WGS sequence"/>
</dbReference>
<dbReference type="GO" id="GO:0016491">
    <property type="term" value="F:oxidoreductase activity"/>
    <property type="evidence" value="ECO:0007669"/>
    <property type="project" value="UniProtKB-KW"/>
</dbReference>
<dbReference type="GO" id="GO:0008137">
    <property type="term" value="F:NADH dehydrogenase (ubiquinone) activity"/>
    <property type="evidence" value="ECO:0007669"/>
    <property type="project" value="InterPro"/>
</dbReference>
<evidence type="ECO:0000256" key="1">
    <source>
        <dbReference type="ARBA" id="ARBA00004651"/>
    </source>
</evidence>
<dbReference type="InterPro" id="IPR001750">
    <property type="entry name" value="ND/Mrp_TM"/>
</dbReference>
<feature type="transmembrane region" description="Helical" evidence="8">
    <location>
        <begin position="425"/>
        <end position="451"/>
    </location>
</feature>
<sequence length="673" mass="70940">MSLAPLQWLSLAVCLYGAGALLSLLLARLEKLAIAASSLFGMAGAACGLAASLPILQSGAVERLVMEGPFAFAHFAARLDPFSALLLLAISALTMLTSLFGWSYMREYLGRGVGAMGFFANVFIAAMTALVAMDNAFYFLILFEAMSLASYFLVIFEQDEEAVSAGFLYFLIAHAGSVLILIAFFLLYAQSGSLDFDSFRALRLDGPLASAVFLLALFGFGAKAGMAPLHGWLPRAHPAAPSHASALMSGVMVKIGVFGIIKVGVDILGARTAWWGLLVLAIGAVSAVLGVLYALAEQDLKRLLAYSTVENVGIILLGVGAGMLGMASHQPLLAALGFIAAGYHLLNHALFKGLLFMGAGSILYRAHSKDMEQLGGLAARMPWTALSFLAGSLAICALPPFNGFVSEWFTYQALFAVSQDAGFALRLAGPLAMVMLALTGALAAMAFVKAYGMCFSGAPRSRHAAEATEAPLPMRAAMLLAALALLLLGVGASAVSPLMANVAASLTRAAPASVTEGLAIHPGLHAQTMVSMPLLAVLLISLPLCVLLALSILRGARLARRQQGDAWACGYAQEASMSVGPQGLTQPVAHMFAPLYRLRGQLSPAARLDAALEKTIAGAARAEPLWDRMLTLPVAQWVDRLAARIRWLQHGDFRLYCLYVVIALLALLLIAAR</sequence>
<reference evidence="11" key="1">
    <citation type="submission" date="2018-02" db="EMBL/GenBank/DDBJ databases">
        <authorList>
            <person name="O'Hara-Hanley K."/>
            <person name="Soby S."/>
        </authorList>
    </citation>
    <scope>NUCLEOTIDE SEQUENCE [LARGE SCALE GENOMIC DNA]</scope>
    <source>
        <strain evidence="11">MWU14-2602</strain>
    </source>
</reference>
<dbReference type="OrthoDB" id="9768329at2"/>
<dbReference type="NCBIfam" id="NF005086">
    <property type="entry name" value="PRK06521.1"/>
    <property type="match status" value="1"/>
</dbReference>
<feature type="transmembrane region" description="Helical" evidence="8">
    <location>
        <begin position="81"/>
        <end position="101"/>
    </location>
</feature>
<evidence type="ECO:0000256" key="8">
    <source>
        <dbReference type="SAM" id="Phobius"/>
    </source>
</evidence>
<feature type="transmembrane region" description="Helical" evidence="8">
    <location>
        <begin position="532"/>
        <end position="553"/>
    </location>
</feature>
<evidence type="ECO:0000313" key="10">
    <source>
        <dbReference type="EMBL" id="POZ61245.1"/>
    </source>
</evidence>
<evidence type="ECO:0000256" key="4">
    <source>
        <dbReference type="ARBA" id="ARBA00022989"/>
    </source>
</evidence>
<keyword evidence="5" id="KW-0560">Oxidoreductase</keyword>
<feature type="transmembrane region" description="Helical" evidence="8">
    <location>
        <begin position="273"/>
        <end position="296"/>
    </location>
</feature>
<keyword evidence="2" id="KW-1003">Cell membrane</keyword>
<dbReference type="GO" id="GO:0005886">
    <property type="term" value="C:plasma membrane"/>
    <property type="evidence" value="ECO:0007669"/>
    <property type="project" value="UniProtKB-SubCell"/>
</dbReference>
<feature type="transmembrane region" description="Helical" evidence="8">
    <location>
        <begin position="653"/>
        <end position="672"/>
    </location>
</feature>
<gene>
    <name evidence="10" type="ORF">C2I19_14615</name>
</gene>
<keyword evidence="3 7" id="KW-0812">Transmembrane</keyword>
<dbReference type="PANTHER" id="PTHR42682:SF3">
    <property type="entry name" value="FORMATE HYDROGENLYASE SUBUNIT 3-RELATED"/>
    <property type="match status" value="1"/>
</dbReference>
<protein>
    <submittedName>
        <fullName evidence="10">Hydrogenase 4 subunit B</fullName>
    </submittedName>
</protein>
<name>A0A2S5DDR1_9NEIS</name>
<dbReference type="RefSeq" id="WP_103903428.1">
    <property type="nucleotide sequence ID" value="NZ_PQWB01000064.1"/>
</dbReference>
<dbReference type="InterPro" id="IPR003918">
    <property type="entry name" value="NADH_UbQ_OxRdtase"/>
</dbReference>
<keyword evidence="6 8" id="KW-0472">Membrane</keyword>
<dbReference type="GO" id="GO:0042773">
    <property type="term" value="P:ATP synthesis coupled electron transport"/>
    <property type="evidence" value="ECO:0007669"/>
    <property type="project" value="InterPro"/>
</dbReference>
<feature type="transmembrane region" description="Helical" evidence="8">
    <location>
        <begin position="113"/>
        <end position="131"/>
    </location>
</feature>
<evidence type="ECO:0000259" key="9">
    <source>
        <dbReference type="Pfam" id="PF00361"/>
    </source>
</evidence>
<dbReference type="Pfam" id="PF00361">
    <property type="entry name" value="Proton_antipo_M"/>
    <property type="match status" value="1"/>
</dbReference>
<evidence type="ECO:0000256" key="7">
    <source>
        <dbReference type="RuleBase" id="RU000320"/>
    </source>
</evidence>
<feature type="transmembrane region" description="Helical" evidence="8">
    <location>
        <begin position="168"/>
        <end position="188"/>
    </location>
</feature>
<evidence type="ECO:0000256" key="2">
    <source>
        <dbReference type="ARBA" id="ARBA00022475"/>
    </source>
</evidence>
<proteinExistence type="predicted"/>
<dbReference type="PANTHER" id="PTHR42682">
    <property type="entry name" value="HYDROGENASE-4 COMPONENT F"/>
    <property type="match status" value="1"/>
</dbReference>
<feature type="transmembrane region" description="Helical" evidence="8">
    <location>
        <begin position="6"/>
        <end position="27"/>
    </location>
</feature>
<evidence type="ECO:0000256" key="5">
    <source>
        <dbReference type="ARBA" id="ARBA00023002"/>
    </source>
</evidence>
<feature type="transmembrane region" description="Helical" evidence="8">
    <location>
        <begin position="244"/>
        <end position="261"/>
    </location>
</feature>
<comment type="caution">
    <text evidence="10">The sequence shown here is derived from an EMBL/GenBank/DDBJ whole genome shotgun (WGS) entry which is preliminary data.</text>
</comment>
<evidence type="ECO:0000256" key="6">
    <source>
        <dbReference type="ARBA" id="ARBA00023136"/>
    </source>
</evidence>
<organism evidence="10 11">
    <name type="scientific">Chromobacterium alticapitis</name>
    <dbReference type="NCBI Taxonomy" id="2073169"/>
    <lineage>
        <taxon>Bacteria</taxon>
        <taxon>Pseudomonadati</taxon>
        <taxon>Pseudomonadota</taxon>
        <taxon>Betaproteobacteria</taxon>
        <taxon>Neisseriales</taxon>
        <taxon>Chromobacteriaceae</taxon>
        <taxon>Chromobacterium</taxon>
    </lineage>
</organism>
<feature type="transmembrane region" description="Helical" evidence="8">
    <location>
        <begin position="385"/>
        <end position="405"/>
    </location>
</feature>
<comment type="subcellular location">
    <subcellularLocation>
        <location evidence="1">Cell membrane</location>
        <topology evidence="1">Multi-pass membrane protein</topology>
    </subcellularLocation>
    <subcellularLocation>
        <location evidence="7">Membrane</location>
        <topology evidence="7">Multi-pass membrane protein</topology>
    </subcellularLocation>
</comment>
<dbReference type="AlphaFoldDB" id="A0A2S5DDR1"/>
<dbReference type="EMBL" id="PQWB01000064">
    <property type="protein sequence ID" value="POZ61245.1"/>
    <property type="molecule type" value="Genomic_DNA"/>
</dbReference>
<keyword evidence="4 8" id="KW-1133">Transmembrane helix</keyword>
<evidence type="ECO:0000256" key="3">
    <source>
        <dbReference type="ARBA" id="ARBA00022692"/>
    </source>
</evidence>